<evidence type="ECO:0000256" key="1">
    <source>
        <dbReference type="ARBA" id="ARBA00023224"/>
    </source>
</evidence>
<dbReference type="Proteomes" id="UP000273405">
    <property type="component" value="Unassembled WGS sequence"/>
</dbReference>
<feature type="transmembrane region" description="Helical" evidence="3">
    <location>
        <begin position="185"/>
        <end position="206"/>
    </location>
</feature>
<proteinExistence type="predicted"/>
<dbReference type="Gene3D" id="1.10.287.950">
    <property type="entry name" value="Methyl-accepting chemotaxis protein"/>
    <property type="match status" value="1"/>
</dbReference>
<dbReference type="SUPFAM" id="SSF58104">
    <property type="entry name" value="Methyl-accepting chemotaxis protein (MCP) signaling domain"/>
    <property type="match status" value="1"/>
</dbReference>
<gene>
    <name evidence="5" type="ORF">D7X12_23575</name>
</gene>
<dbReference type="RefSeq" id="WP_120627537.1">
    <property type="nucleotide sequence ID" value="NZ_RAWG01000162.1"/>
</dbReference>
<dbReference type="EMBL" id="RAWG01000162">
    <property type="protein sequence ID" value="RKH39453.1"/>
    <property type="molecule type" value="Genomic_DNA"/>
</dbReference>
<reference evidence="6" key="1">
    <citation type="submission" date="2018-09" db="EMBL/GenBank/DDBJ databases">
        <authorList>
            <person name="Livingstone P.G."/>
            <person name="Whitworth D.E."/>
        </authorList>
    </citation>
    <scope>NUCLEOTIDE SEQUENCE [LARGE SCALE GENOMIC DNA]</scope>
    <source>
        <strain evidence="6">CA040B</strain>
    </source>
</reference>
<feature type="transmembrane region" description="Helical" evidence="3">
    <location>
        <begin position="248"/>
        <end position="267"/>
    </location>
</feature>
<keyword evidence="3" id="KW-0472">Membrane</keyword>
<feature type="transmembrane region" description="Helical" evidence="3">
    <location>
        <begin position="130"/>
        <end position="153"/>
    </location>
</feature>
<keyword evidence="6" id="KW-1185">Reference proteome</keyword>
<dbReference type="Pfam" id="PF00015">
    <property type="entry name" value="MCPsignal"/>
    <property type="match status" value="1"/>
</dbReference>
<dbReference type="GO" id="GO:0007165">
    <property type="term" value="P:signal transduction"/>
    <property type="evidence" value="ECO:0007669"/>
    <property type="project" value="UniProtKB-KW"/>
</dbReference>
<feature type="transmembrane region" description="Helical" evidence="3">
    <location>
        <begin position="12"/>
        <end position="34"/>
    </location>
</feature>
<evidence type="ECO:0000259" key="4">
    <source>
        <dbReference type="PROSITE" id="PS50111"/>
    </source>
</evidence>
<feature type="transmembrane region" description="Helical" evidence="3">
    <location>
        <begin position="46"/>
        <end position="75"/>
    </location>
</feature>
<feature type="transmembrane region" description="Helical" evidence="3">
    <location>
        <begin position="96"/>
        <end position="124"/>
    </location>
</feature>
<keyword evidence="3" id="KW-0812">Transmembrane</keyword>
<dbReference type="InterPro" id="IPR004089">
    <property type="entry name" value="MCPsignal_dom"/>
</dbReference>
<dbReference type="SMART" id="SM00283">
    <property type="entry name" value="MA"/>
    <property type="match status" value="1"/>
</dbReference>
<protein>
    <submittedName>
        <fullName evidence="5">Methyl-accepting chemotaxis protein</fullName>
    </submittedName>
</protein>
<evidence type="ECO:0000256" key="2">
    <source>
        <dbReference type="PROSITE-ProRule" id="PRU00284"/>
    </source>
</evidence>
<dbReference type="PANTHER" id="PTHR32089">
    <property type="entry name" value="METHYL-ACCEPTING CHEMOTAXIS PROTEIN MCPB"/>
    <property type="match status" value="1"/>
</dbReference>
<keyword evidence="1 2" id="KW-0807">Transducer</keyword>
<accession>A0A3A8N6C5</accession>
<feature type="domain" description="Methyl-accepting transducer" evidence="4">
    <location>
        <begin position="324"/>
        <end position="560"/>
    </location>
</feature>
<evidence type="ECO:0000256" key="3">
    <source>
        <dbReference type="SAM" id="Phobius"/>
    </source>
</evidence>
<name>A0A3A8N6C5_9BACT</name>
<dbReference type="PANTHER" id="PTHR32089:SF112">
    <property type="entry name" value="LYSOZYME-LIKE PROTEIN-RELATED"/>
    <property type="match status" value="1"/>
</dbReference>
<keyword evidence="3" id="KW-1133">Transmembrane helix</keyword>
<sequence>MTPPSTPSLANALLLKLLMLRTLVVTVAVAPAIYVDMQLLDVDSSAMGFVLGVVTPIVIGGLALVVPIGAVGALLRHALHEEEGNAPERLRRLLRLPGVLTFVEAQAGWFLGGICFNGAIGLALDRPPRVILVGVAVAMSAGLFSAPIMYMLYERTLAAVTLEAFRRAPHERPAGEGLFLPRQSWFLPAIVVSALLITCITSIATLQLRLEKNLSSLADDLEVEGDYRGATRVRSSIEPLQSDLTTPVALLGGFAALGAIFTAAWAARRLSQGAKAIGASLDALVEGRSQPPQWVSTDELGDLSARTWLLYEQLQELPRSLRSSAGHLAQAGTRLTEASDQQNRTLSRQAAAIHQARTTAQEIQQTSKLAASRAGNILQVAERAARMGQLGEESLAGTEQGLADIRDLTNGLNQQVSDLGTRAREVSRVSEVVKSLADQSHMLAINAAIEASRAGEQGRGFAVVARQMRDLADQSIRATGQVRGLLEGMEAATGEAVVTADKSALGVEAALVPLRKSGERLRELISLAQESAHAVRQIAEAVAQQHAGVDQLFGAVSEMDELMAATLHQLDTTQAAANAVAQATGQVSQLAERYVS</sequence>
<dbReference type="PROSITE" id="PS50111">
    <property type="entry name" value="CHEMOTAXIS_TRANSDUC_2"/>
    <property type="match status" value="1"/>
</dbReference>
<evidence type="ECO:0000313" key="6">
    <source>
        <dbReference type="Proteomes" id="UP000273405"/>
    </source>
</evidence>
<dbReference type="AlphaFoldDB" id="A0A3A8N6C5"/>
<comment type="caution">
    <text evidence="5">The sequence shown here is derived from an EMBL/GenBank/DDBJ whole genome shotgun (WGS) entry which is preliminary data.</text>
</comment>
<dbReference type="GO" id="GO:0016020">
    <property type="term" value="C:membrane"/>
    <property type="evidence" value="ECO:0007669"/>
    <property type="project" value="InterPro"/>
</dbReference>
<dbReference type="OrthoDB" id="5498895at2"/>
<evidence type="ECO:0000313" key="5">
    <source>
        <dbReference type="EMBL" id="RKH39453.1"/>
    </source>
</evidence>
<organism evidence="5 6">
    <name type="scientific">Corallococcus sicarius</name>
    <dbReference type="NCBI Taxonomy" id="2316726"/>
    <lineage>
        <taxon>Bacteria</taxon>
        <taxon>Pseudomonadati</taxon>
        <taxon>Myxococcota</taxon>
        <taxon>Myxococcia</taxon>
        <taxon>Myxococcales</taxon>
        <taxon>Cystobacterineae</taxon>
        <taxon>Myxococcaceae</taxon>
        <taxon>Corallococcus</taxon>
    </lineage>
</organism>